<organism evidence="1 2">
    <name type="scientific">Thiomicrorhabdus immobilis</name>
    <dbReference type="NCBI Taxonomy" id="2791037"/>
    <lineage>
        <taxon>Bacteria</taxon>
        <taxon>Pseudomonadati</taxon>
        <taxon>Pseudomonadota</taxon>
        <taxon>Gammaproteobacteria</taxon>
        <taxon>Thiotrichales</taxon>
        <taxon>Piscirickettsiaceae</taxon>
        <taxon>Thiomicrorhabdus</taxon>
    </lineage>
</organism>
<keyword evidence="2" id="KW-1185">Reference proteome</keyword>
<dbReference type="RefSeq" id="WP_237262929.1">
    <property type="nucleotide sequence ID" value="NZ_AP024202.1"/>
</dbReference>
<proteinExistence type="predicted"/>
<evidence type="ECO:0008006" key="3">
    <source>
        <dbReference type="Google" id="ProtNLM"/>
    </source>
</evidence>
<gene>
    <name evidence="1" type="ORF">THMIRHAM_05340</name>
</gene>
<evidence type="ECO:0000313" key="1">
    <source>
        <dbReference type="EMBL" id="BCN92749.1"/>
    </source>
</evidence>
<dbReference type="SUPFAM" id="SSF53756">
    <property type="entry name" value="UDP-Glycosyltransferase/glycogen phosphorylase"/>
    <property type="match status" value="1"/>
</dbReference>
<name>A0ABM7MBM8_9GAMM</name>
<sequence length="531" mass="61191">MLQDSNHLLIDEQIYRELCKVFNFQLDESLIGNSFEITADDLLSDFKPSSFLNGFSENHYENIFIPFMVGIRYLKKEGSELILNKLIYEIKDVDKLREIFVNCKMYLKATKDLSLAKIINKQIKLLTKEIFRRLDNIKISTNNNHNKKRKKIVIVSGFLMPKEKNTHVKFLKDLASNFLEDKQDYEIFLAVTGDKTGDTIFGESFIAKDTEFYEESWSYFTKQKNSSYQSVGKASSLNKIQDFVKWINQIKPDFAIIHGSGSEAIFNGHLMFNKIPSFYYPSNVLNIPSFSVDYVIARTDYMFNRLVKHYENMEIDHLNRPRIISAKLPWKKEFNKNHPETKHNQIANKSKLRFVLCIGRNLISEAFNKLTNSQLILLDNFLLEHENVELYFIGEKNCDKSFKNNMVVSKAITNNRIICLGPMPPDELSTFYVHSEVVFSLPGLTGGAGAIIKGIEQGCAATIPYDNDAVNFCDENYIVGSFEELLVKLSDLAENTHNIFLNATECTKKINWLSSSVYKKEFINHFIGSKP</sequence>
<dbReference type="Proteomes" id="UP001054820">
    <property type="component" value="Chromosome"/>
</dbReference>
<protein>
    <recommendedName>
        <fullName evidence="3">Glycosyl transferase family 1 domain-containing protein</fullName>
    </recommendedName>
</protein>
<dbReference type="EMBL" id="AP024202">
    <property type="protein sequence ID" value="BCN92749.1"/>
    <property type="molecule type" value="Genomic_DNA"/>
</dbReference>
<evidence type="ECO:0000313" key="2">
    <source>
        <dbReference type="Proteomes" id="UP001054820"/>
    </source>
</evidence>
<reference evidence="1" key="1">
    <citation type="journal article" date="2022" name="Arch. Microbiol.">
        <title>Thiomicrorhabdus immobilis sp. nov., a mesophilic sulfur-oxidizing bacterium isolated from sediment of a brackish lake in northern Japan.</title>
        <authorList>
            <person name="Kojima H."/>
            <person name="Mochizuki J."/>
            <person name="Kanda M."/>
            <person name="Watanabe T."/>
            <person name="Fukui M."/>
        </authorList>
    </citation>
    <scope>NUCLEOTIDE SEQUENCE</scope>
    <source>
        <strain evidence="1">Am19</strain>
    </source>
</reference>
<accession>A0ABM7MBM8</accession>